<proteinExistence type="predicted"/>
<dbReference type="Proteomes" id="UP000515498">
    <property type="component" value="Chromosome"/>
</dbReference>
<organism evidence="1 2">
    <name type="scientific">Mycolicibacterium fluoranthenivorans</name>
    <dbReference type="NCBI Taxonomy" id="258505"/>
    <lineage>
        <taxon>Bacteria</taxon>
        <taxon>Bacillati</taxon>
        <taxon>Actinomycetota</taxon>
        <taxon>Actinomycetes</taxon>
        <taxon>Mycobacteriales</taxon>
        <taxon>Mycobacteriaceae</taxon>
        <taxon>Mycolicibacterium</taxon>
    </lineage>
</organism>
<evidence type="ECO:0000313" key="2">
    <source>
        <dbReference type="Proteomes" id="UP000515498"/>
    </source>
</evidence>
<gene>
    <name evidence="1" type="ORF">HZU40_11965</name>
</gene>
<dbReference type="EMBL" id="CP059894">
    <property type="protein sequence ID" value="QNJ96052.1"/>
    <property type="molecule type" value="Genomic_DNA"/>
</dbReference>
<sequence length="480" mass="52570">MVATIQELFAQNDELQRSRAVRLLAAKNLAPYITLMERHLDHSIKVAESDLVARLGQDMTGVGLGETSPLVLIKSWASDGWLNRVSDGAGADAQNVCSLTEDARSALAFLRRLRREDTVATGGSIMAIEAGLKRVAGQLDNDPQRIKDEIEAQIAHLYEQLDELADGRRPEPDLVNLEDEARVIAFQMEQVISDIVRYGSRQNEITTGLIDTDDSDTGFREQSHQLFTEYGELFGSREKASYAEFTRLVQDPDKRARLRGDIAVVVEQLPDLDIGLRQVMTDFFRLVSAQIAEVSRIEQRCALRIKRFFAAGTAEQARGVARQLNETILSGHALLRKSVVDSPIAVQLPVGWSAVSSIGASTFDIKDLRPPKAAAEAPSVVDVSQFAALATRVDMAELARLVNAAVAVAPVTLAEMIGMVDTPYLGDVVVLWAMARKQDRTEDAPGVRVRFKSIDGRDRAVSVPALMFTEPVAAPEGVEP</sequence>
<reference evidence="1 2" key="1">
    <citation type="submission" date="2020-07" db="EMBL/GenBank/DDBJ databases">
        <title>Draft genome sequence of four isobutane-metabolizing strains capable of cometabolically degrading diverse ether contaminants.</title>
        <authorList>
            <person name="Chen W."/>
            <person name="Faulkner N."/>
            <person name="Smith C."/>
            <person name="Hyman M."/>
        </authorList>
    </citation>
    <scope>NUCLEOTIDE SEQUENCE [LARGE SCALE GENOMIC DNA]</scope>
    <source>
        <strain evidence="1 2">2A</strain>
    </source>
</reference>
<name>A0A7G8PNY6_9MYCO</name>
<accession>A0A7G8PNY6</accession>
<protein>
    <submittedName>
        <fullName evidence="1">DUF3375 family protein</fullName>
    </submittedName>
</protein>
<dbReference type="Pfam" id="PF11855">
    <property type="entry name" value="DUF3375"/>
    <property type="match status" value="1"/>
</dbReference>
<dbReference type="KEGG" id="mflu:HZU40_11965"/>
<dbReference type="InterPro" id="IPR021804">
    <property type="entry name" value="DUF3375"/>
</dbReference>
<dbReference type="AlphaFoldDB" id="A0A7G8PNY6"/>
<evidence type="ECO:0000313" key="1">
    <source>
        <dbReference type="EMBL" id="QNJ96052.1"/>
    </source>
</evidence>